<dbReference type="InterPro" id="IPR010982">
    <property type="entry name" value="Lambda_DNA-bd_dom_sf"/>
</dbReference>
<evidence type="ECO:0000313" key="3">
    <source>
        <dbReference type="Proteomes" id="UP000719500"/>
    </source>
</evidence>
<dbReference type="Pfam" id="PF13443">
    <property type="entry name" value="HTH_26"/>
    <property type="match status" value="1"/>
</dbReference>
<comment type="caution">
    <text evidence="2">The sequence shown here is derived from an EMBL/GenBank/DDBJ whole genome shotgun (WGS) entry which is preliminary data.</text>
</comment>
<protein>
    <submittedName>
        <fullName evidence="2">Helix-turn-helix transcriptional regulator</fullName>
    </submittedName>
</protein>
<dbReference type="Gene3D" id="1.10.260.40">
    <property type="entry name" value="lambda repressor-like DNA-binding domains"/>
    <property type="match status" value="1"/>
</dbReference>
<dbReference type="EMBL" id="JACSNX010000001">
    <property type="protein sequence ID" value="MBM6850006.1"/>
    <property type="molecule type" value="Genomic_DNA"/>
</dbReference>
<dbReference type="RefSeq" id="WP_204801592.1">
    <property type="nucleotide sequence ID" value="NZ_JACSNX010000001.1"/>
</dbReference>
<dbReference type="InterPro" id="IPR001387">
    <property type="entry name" value="Cro/C1-type_HTH"/>
</dbReference>
<organism evidence="2 3">
    <name type="scientific">Oscillibacter valericigenes</name>
    <dbReference type="NCBI Taxonomy" id="351091"/>
    <lineage>
        <taxon>Bacteria</taxon>
        <taxon>Bacillati</taxon>
        <taxon>Bacillota</taxon>
        <taxon>Clostridia</taxon>
        <taxon>Eubacteriales</taxon>
        <taxon>Oscillospiraceae</taxon>
        <taxon>Oscillibacter</taxon>
    </lineage>
</organism>
<gene>
    <name evidence="2" type="ORF">H9X91_00965</name>
</gene>
<name>A0ABS2FSX6_9FIRM</name>
<evidence type="ECO:0000313" key="2">
    <source>
        <dbReference type="EMBL" id="MBM6850006.1"/>
    </source>
</evidence>
<sequence length="75" mass="8411">MYAPEKVAESIKNRAKERNIQIKDMLLDLGLNKNTLSTMYSGSMLKGDSLARIADYLDCSVDYLLGRTDNPAVNR</sequence>
<reference evidence="2 3" key="1">
    <citation type="journal article" date="2021" name="Sci. Rep.">
        <title>The distribution of antibiotic resistance genes in chicken gut microbiota commensals.</title>
        <authorList>
            <person name="Juricova H."/>
            <person name="Matiasovicova J."/>
            <person name="Kubasova T."/>
            <person name="Cejkova D."/>
            <person name="Rychlik I."/>
        </authorList>
    </citation>
    <scope>NUCLEOTIDE SEQUENCE [LARGE SCALE GENOMIC DNA]</scope>
    <source>
        <strain evidence="2 3">An411</strain>
    </source>
</reference>
<dbReference type="PROSITE" id="PS50943">
    <property type="entry name" value="HTH_CROC1"/>
    <property type="match status" value="1"/>
</dbReference>
<evidence type="ECO:0000259" key="1">
    <source>
        <dbReference type="PROSITE" id="PS50943"/>
    </source>
</evidence>
<proteinExistence type="predicted"/>
<dbReference type="Proteomes" id="UP000719500">
    <property type="component" value="Unassembled WGS sequence"/>
</dbReference>
<accession>A0ABS2FSX6</accession>
<dbReference type="SUPFAM" id="SSF47413">
    <property type="entry name" value="lambda repressor-like DNA-binding domains"/>
    <property type="match status" value="1"/>
</dbReference>
<keyword evidence="3" id="KW-1185">Reference proteome</keyword>
<feature type="domain" description="HTH cro/C1-type" evidence="1">
    <location>
        <begin position="11"/>
        <end position="64"/>
    </location>
</feature>